<dbReference type="AlphaFoldDB" id="A0A0P4RGZ1"/>
<name>A0A0P4RGZ1_9ACTN</name>
<sequence length="102" mass="10990">MAALWRGCYLAGRGARAIGPFFTRPVSTRARRGQYRPGPRQAPAWGGIGQGPTRPVWAWARRDRRGPGPGVPATGPCPGGRAIRPGARRAARPRHRPPRPPG</sequence>
<protein>
    <submittedName>
        <fullName evidence="2">Uncharacterized protein</fullName>
    </submittedName>
</protein>
<keyword evidence="3" id="KW-1185">Reference proteome</keyword>
<accession>A0A0P4RGZ1</accession>
<organism evidence="2 3">
    <name type="scientific">Streptomyces lydicamycinicus</name>
    <dbReference type="NCBI Taxonomy" id="1546107"/>
    <lineage>
        <taxon>Bacteria</taxon>
        <taxon>Bacillati</taxon>
        <taxon>Actinomycetota</taxon>
        <taxon>Actinomycetes</taxon>
        <taxon>Kitasatosporales</taxon>
        <taxon>Streptomycetaceae</taxon>
        <taxon>Streptomyces</taxon>
    </lineage>
</organism>
<feature type="region of interest" description="Disordered" evidence="1">
    <location>
        <begin position="29"/>
        <end position="102"/>
    </location>
</feature>
<proteinExistence type="predicted"/>
<reference evidence="3" key="1">
    <citation type="submission" date="2014-09" db="EMBL/GenBank/DDBJ databases">
        <title>Whole genome shotgun sequence of Streptomyces sp. NBRC 110027.</title>
        <authorList>
            <person name="Komaki H."/>
            <person name="Ichikawa N."/>
            <person name="Katano-Makiyama Y."/>
            <person name="Hosoyama A."/>
            <person name="Hashimoto M."/>
            <person name="Uohara A."/>
            <person name="Kitahashi Y."/>
            <person name="Ohji S."/>
            <person name="Kimura A."/>
            <person name="Yamazoe A."/>
            <person name="Igarashi Y."/>
            <person name="Fujita N."/>
        </authorList>
    </citation>
    <scope>NUCLEOTIDE SEQUENCE [LARGE SCALE GENOMIC DNA]</scope>
    <source>
        <strain evidence="3">NBRC 110027</strain>
    </source>
</reference>
<evidence type="ECO:0000313" key="3">
    <source>
        <dbReference type="Proteomes" id="UP000048965"/>
    </source>
</evidence>
<feature type="compositionally biased region" description="Basic residues" evidence="1">
    <location>
        <begin position="86"/>
        <end position="102"/>
    </location>
</feature>
<comment type="caution">
    <text evidence="2">The sequence shown here is derived from an EMBL/GenBank/DDBJ whole genome shotgun (WGS) entry which is preliminary data.</text>
</comment>
<evidence type="ECO:0000256" key="1">
    <source>
        <dbReference type="SAM" id="MobiDB-lite"/>
    </source>
</evidence>
<gene>
    <name evidence="2" type="ORF">TPA0598_10_02740</name>
</gene>
<reference evidence="2 3" key="2">
    <citation type="journal article" date="2015" name="Stand. Genomic Sci.">
        <title>Draft genome sequence of marine-derived Streptomyces sp. TP-A0598, a producer of anti-MRSA antibiotic lydicamycins.</title>
        <authorList>
            <person name="Komaki H."/>
            <person name="Ichikawa N."/>
            <person name="Hosoyama A."/>
            <person name="Fujita N."/>
            <person name="Igarashi Y."/>
        </authorList>
    </citation>
    <scope>NUCLEOTIDE SEQUENCE [LARGE SCALE GENOMIC DNA]</scope>
    <source>
        <strain evidence="2 3">NBRC 110027</strain>
    </source>
</reference>
<dbReference type="EMBL" id="BBNO01000010">
    <property type="protein sequence ID" value="GAO12304.1"/>
    <property type="molecule type" value="Genomic_DNA"/>
</dbReference>
<evidence type="ECO:0000313" key="2">
    <source>
        <dbReference type="EMBL" id="GAO12304.1"/>
    </source>
</evidence>
<dbReference type="Proteomes" id="UP000048965">
    <property type="component" value="Unassembled WGS sequence"/>
</dbReference>